<evidence type="ECO:0000313" key="1">
    <source>
        <dbReference type="EMBL" id="KKN10327.1"/>
    </source>
</evidence>
<organism evidence="1">
    <name type="scientific">marine sediment metagenome</name>
    <dbReference type="NCBI Taxonomy" id="412755"/>
    <lineage>
        <taxon>unclassified sequences</taxon>
        <taxon>metagenomes</taxon>
        <taxon>ecological metagenomes</taxon>
    </lineage>
</organism>
<proteinExistence type="predicted"/>
<gene>
    <name evidence="1" type="ORF">LCGC14_1037650</name>
</gene>
<accession>A0A0F9NED3</accession>
<name>A0A0F9NED3_9ZZZZ</name>
<dbReference type="EMBL" id="LAZR01004254">
    <property type="protein sequence ID" value="KKN10327.1"/>
    <property type="molecule type" value="Genomic_DNA"/>
</dbReference>
<protein>
    <submittedName>
        <fullName evidence="1">Uncharacterized protein</fullName>
    </submittedName>
</protein>
<comment type="caution">
    <text evidence="1">The sequence shown here is derived from an EMBL/GenBank/DDBJ whole genome shotgun (WGS) entry which is preliminary data.</text>
</comment>
<reference evidence="1" key="1">
    <citation type="journal article" date="2015" name="Nature">
        <title>Complex archaea that bridge the gap between prokaryotes and eukaryotes.</title>
        <authorList>
            <person name="Spang A."/>
            <person name="Saw J.H."/>
            <person name="Jorgensen S.L."/>
            <person name="Zaremba-Niedzwiedzka K."/>
            <person name="Martijn J."/>
            <person name="Lind A.E."/>
            <person name="van Eijk R."/>
            <person name="Schleper C."/>
            <person name="Guy L."/>
            <person name="Ettema T.J."/>
        </authorList>
    </citation>
    <scope>NUCLEOTIDE SEQUENCE</scope>
</reference>
<dbReference type="AlphaFoldDB" id="A0A0F9NED3"/>
<sequence>MTKTTKPMKAKEIENAIFWGGINVEGGNYTNKEKIELIKEYARQKCKEQREICQEIFDNEDYLTGNVYLNAPKPKFD</sequence>